<name>A0A974PVN1_9RHOO</name>
<dbReference type="InterPro" id="IPR010653">
    <property type="entry name" value="NlpB/DapX"/>
</dbReference>
<evidence type="ECO:0000313" key="2">
    <source>
        <dbReference type="EMBL" id="QRJ62176.1"/>
    </source>
</evidence>
<dbReference type="PROSITE" id="PS51257">
    <property type="entry name" value="PROKAR_LIPOPROTEIN"/>
    <property type="match status" value="1"/>
</dbReference>
<dbReference type="InterPro" id="IPR042268">
    <property type="entry name" value="BamC_C"/>
</dbReference>
<evidence type="ECO:0000256" key="1">
    <source>
        <dbReference type="SAM" id="SignalP"/>
    </source>
</evidence>
<gene>
    <name evidence="2" type="primary">bamC</name>
    <name evidence="2" type="ORF">IWH25_10210</name>
</gene>
<keyword evidence="3" id="KW-1185">Reference proteome</keyword>
<dbReference type="Proteomes" id="UP000663444">
    <property type="component" value="Chromosome"/>
</dbReference>
<dbReference type="KEGG" id="ares:IWH25_10210"/>
<reference evidence="2" key="1">
    <citation type="submission" date="2020-11" db="EMBL/GenBank/DDBJ databases">
        <title>Azospira restricta DSM 18626 genome sequence.</title>
        <authorList>
            <person name="Moe W.M."/>
        </authorList>
    </citation>
    <scope>NUCLEOTIDE SEQUENCE</scope>
    <source>
        <strain evidence="2">DSM 18626</strain>
    </source>
</reference>
<dbReference type="Pfam" id="PF06804">
    <property type="entry name" value="Lipoprotein_18"/>
    <property type="match status" value="1"/>
</dbReference>
<evidence type="ECO:0000313" key="3">
    <source>
        <dbReference type="Proteomes" id="UP000663444"/>
    </source>
</evidence>
<feature type="chain" id="PRO_5036963635" evidence="1">
    <location>
        <begin position="22"/>
        <end position="382"/>
    </location>
</feature>
<proteinExistence type="predicted"/>
<sequence>MKFAVSRLAALSALAFLTACGSVGIETKKVEYKSAAKAPTLETPPDLIAPARDDRFAVPDVGGKGKATFSAYANERTAEGRAARGSDVLPQVDKVRIERSGNQRWLVVGGSPDKHWDVVKEFWQETGFLIKLELPEAGVMETDWAENRAKIPQDFIRNFLGKVIDSVYSTAERDKFRTRLEPGAEPGTTDIFISHRGMYEIFVSEGKDQTKWQPRPADPELEAEMLRRLMVRFGSEEKRAAAEIVAAQERPAAERAKIVRGSDGAGVLEVQERFDRAWRRVGLALDRVGFTVEDRDRSKGLYFVRYVDPEADVNSKKDGESWLAKLNPFKGSEAATLSKMQYRIYVADGSSVSKVQVLSREGGADNSETARKILGLLHEQLR</sequence>
<keyword evidence="1" id="KW-0732">Signal</keyword>
<dbReference type="Gene3D" id="3.30.310.170">
    <property type="entry name" value="Outer membrane protein assembly factor BamC"/>
    <property type="match status" value="1"/>
</dbReference>
<protein>
    <submittedName>
        <fullName evidence="2">Outer membrane protein assembly factor BamC</fullName>
    </submittedName>
</protein>
<feature type="signal peptide" evidence="1">
    <location>
        <begin position="1"/>
        <end position="21"/>
    </location>
</feature>
<dbReference type="AlphaFoldDB" id="A0A974PVN1"/>
<accession>A0A974PVN1</accession>
<organism evidence="2 3">
    <name type="scientific">Azospira restricta</name>
    <dbReference type="NCBI Taxonomy" id="404405"/>
    <lineage>
        <taxon>Bacteria</taxon>
        <taxon>Pseudomonadati</taxon>
        <taxon>Pseudomonadota</taxon>
        <taxon>Betaproteobacteria</taxon>
        <taxon>Rhodocyclales</taxon>
        <taxon>Rhodocyclaceae</taxon>
        <taxon>Azospira</taxon>
    </lineage>
</organism>
<dbReference type="EMBL" id="CP064781">
    <property type="protein sequence ID" value="QRJ62176.1"/>
    <property type="molecule type" value="Genomic_DNA"/>
</dbReference>
<dbReference type="RefSeq" id="WP_203385704.1">
    <property type="nucleotide sequence ID" value="NZ_CP064781.1"/>
</dbReference>